<keyword evidence="1" id="KW-1133">Transmembrane helix</keyword>
<reference evidence="3" key="1">
    <citation type="journal article" date="2019" name="Int. J. Syst. Evol. Microbiol.">
        <title>The Global Catalogue of Microorganisms (GCM) 10K type strain sequencing project: providing services to taxonomists for standard genome sequencing and annotation.</title>
        <authorList>
            <consortium name="The Broad Institute Genomics Platform"/>
            <consortium name="The Broad Institute Genome Sequencing Center for Infectious Disease"/>
            <person name="Wu L."/>
            <person name="Ma J."/>
        </authorList>
    </citation>
    <scope>NUCLEOTIDE SEQUENCE [LARGE SCALE GENOMIC DNA]</scope>
    <source>
        <strain evidence="3">CCUG 54527</strain>
    </source>
</reference>
<keyword evidence="3" id="KW-1185">Reference proteome</keyword>
<dbReference type="EMBL" id="JBHSRI010000038">
    <property type="protein sequence ID" value="MFC6041284.1"/>
    <property type="molecule type" value="Genomic_DNA"/>
</dbReference>
<feature type="transmembrane region" description="Helical" evidence="1">
    <location>
        <begin position="7"/>
        <end position="27"/>
    </location>
</feature>
<accession>A0ABW1LC64</accession>
<dbReference type="Proteomes" id="UP001596170">
    <property type="component" value="Unassembled WGS sequence"/>
</dbReference>
<comment type="caution">
    <text evidence="2">The sequence shown here is derived from an EMBL/GenBank/DDBJ whole genome shotgun (WGS) entry which is preliminary data.</text>
</comment>
<evidence type="ECO:0000313" key="2">
    <source>
        <dbReference type="EMBL" id="MFC6041284.1"/>
    </source>
</evidence>
<evidence type="ECO:0008006" key="4">
    <source>
        <dbReference type="Google" id="ProtNLM"/>
    </source>
</evidence>
<gene>
    <name evidence="2" type="ORF">ACFPYN_17910</name>
</gene>
<name>A0ABW1LC64_9BACL</name>
<evidence type="ECO:0000313" key="3">
    <source>
        <dbReference type="Proteomes" id="UP001596170"/>
    </source>
</evidence>
<feature type="transmembrane region" description="Helical" evidence="1">
    <location>
        <begin position="63"/>
        <end position="83"/>
    </location>
</feature>
<protein>
    <recommendedName>
        <fullName evidence="4">DUF4181 domain-containing protein</fullName>
    </recommendedName>
</protein>
<proteinExistence type="predicted"/>
<keyword evidence="1" id="KW-0472">Membrane</keyword>
<feature type="transmembrane region" description="Helical" evidence="1">
    <location>
        <begin position="33"/>
        <end position="51"/>
    </location>
</feature>
<organism evidence="2 3">
    <name type="scientific">Paenisporosarcina macmurdoensis</name>
    <dbReference type="NCBI Taxonomy" id="212659"/>
    <lineage>
        <taxon>Bacteria</taxon>
        <taxon>Bacillati</taxon>
        <taxon>Bacillota</taxon>
        <taxon>Bacilli</taxon>
        <taxon>Bacillales</taxon>
        <taxon>Caryophanaceae</taxon>
        <taxon>Paenisporosarcina</taxon>
    </lineage>
</organism>
<evidence type="ECO:0000256" key="1">
    <source>
        <dbReference type="SAM" id="Phobius"/>
    </source>
</evidence>
<sequence>MMELKRVAYGVIMAATLIFVRFIDIHVYNMPTFLSIIVLILIMVVSYKLVDRSPFFDKQITRNTYYIMNTLIITLLILAFYAIES</sequence>
<dbReference type="RefSeq" id="WP_377736081.1">
    <property type="nucleotide sequence ID" value="NZ_JBHSRI010000038.1"/>
</dbReference>
<keyword evidence="1" id="KW-0812">Transmembrane</keyword>